<protein>
    <recommendedName>
        <fullName evidence="6">Guanylate cyclase domain-containing protein</fullName>
    </recommendedName>
</protein>
<dbReference type="InterPro" id="IPR029787">
    <property type="entry name" value="Nucleotide_cyclase"/>
</dbReference>
<dbReference type="GO" id="GO:0009190">
    <property type="term" value="P:cyclic nucleotide biosynthetic process"/>
    <property type="evidence" value="ECO:0007669"/>
    <property type="project" value="InterPro"/>
</dbReference>
<dbReference type="SUPFAM" id="SSF53590">
    <property type="entry name" value="Nucleoside hydrolase"/>
    <property type="match status" value="1"/>
</dbReference>
<reference evidence="7" key="1">
    <citation type="submission" date="2021-01" db="EMBL/GenBank/DDBJ databases">
        <authorList>
            <person name="Corre E."/>
            <person name="Pelletier E."/>
            <person name="Niang G."/>
            <person name="Scheremetjew M."/>
            <person name="Finn R."/>
            <person name="Kale V."/>
            <person name="Holt S."/>
            <person name="Cochrane G."/>
            <person name="Meng A."/>
            <person name="Brown T."/>
            <person name="Cohen L."/>
        </authorList>
    </citation>
    <scope>NUCLEOTIDE SEQUENCE</scope>
    <source>
        <strain evidence="7">Pop2</strain>
    </source>
</reference>
<dbReference type="SUPFAM" id="SSF48452">
    <property type="entry name" value="TPR-like"/>
    <property type="match status" value="2"/>
</dbReference>
<dbReference type="Gene3D" id="3.90.245.10">
    <property type="entry name" value="Ribonucleoside hydrolase-like"/>
    <property type="match status" value="1"/>
</dbReference>
<organism evidence="7">
    <name type="scientific">Ditylum brightwellii</name>
    <dbReference type="NCBI Taxonomy" id="49249"/>
    <lineage>
        <taxon>Eukaryota</taxon>
        <taxon>Sar</taxon>
        <taxon>Stramenopiles</taxon>
        <taxon>Ochrophyta</taxon>
        <taxon>Bacillariophyta</taxon>
        <taxon>Mediophyceae</taxon>
        <taxon>Lithodesmiophycidae</taxon>
        <taxon>Lithodesmiales</taxon>
        <taxon>Lithodesmiaceae</taxon>
        <taxon>Ditylum</taxon>
    </lineage>
</organism>
<dbReference type="Gene3D" id="1.25.40.10">
    <property type="entry name" value="Tetratricopeptide repeat domain"/>
    <property type="match status" value="2"/>
</dbReference>
<feature type="region of interest" description="Disordered" evidence="5">
    <location>
        <begin position="32"/>
        <end position="52"/>
    </location>
</feature>
<feature type="repeat" description="TPR" evidence="4">
    <location>
        <begin position="1397"/>
        <end position="1430"/>
    </location>
</feature>
<name>A0A7S1VYX4_9STRA</name>
<dbReference type="InterPro" id="IPR036452">
    <property type="entry name" value="Ribo_hydro-like"/>
</dbReference>
<dbReference type="PROSITE" id="PS50125">
    <property type="entry name" value="GUANYLATE_CYCLASE_2"/>
    <property type="match status" value="1"/>
</dbReference>
<dbReference type="PANTHER" id="PTHR16305">
    <property type="entry name" value="TESTICULAR SOLUBLE ADENYLYL CYCLASE"/>
    <property type="match status" value="1"/>
</dbReference>
<accession>A0A7S1VYX4</accession>
<dbReference type="InterPro" id="IPR019734">
    <property type="entry name" value="TPR_rpt"/>
</dbReference>
<sequence>MVRKRWEKEGHAFTEAMIESVAKDTAMSRRISNENLSTSTKNSTSKSTNGVIQSRCHSSTANVDDSSSSIATGPTFKSLRSHNRRTYNLASIDSSKFTNGANGDECETVEHSEHDQSQTISLATEKKKADKPFMNGDGFNLKGSDKSLQPLSWRYLPSILREIYACPIRGRDEEKAVSSVSTPKENCKSRVEVSASLELRLRLRRPRALPAHRDIRGSVLILDLSGFTALGERLKSELGDSEGAAEFAFRVNTILSTMVERVYQFGGDVLMFAGDALICLFDEVEEETENNGDASLHIDSNALTNEKTLEQNTLSRVRECCLRVLGEVASNDGAGGDFTIHGGAAHGMVRCIFLGRPSSAPGDCAFIVSGVPLLQAGKLLNMAGEGEILIDGQDGPITEEEGIRFFSKSADVELANEYEETVLYPKMGGYSVHSHARAYLGTLAARRSDHAENAMSILLNELRPVAIVFVGLHDLNDIARDTTLLQLMNSAFVSLSQITYSCNGAVRDMLCDDKGCVFIAVFGAHSHEVNPCFDATVCAMRMKDALDELNFERFSLGVSFGECFCGEVGPSIRADYVVMGTEVNMAARLMGKAPNRGILASKRVYTNSKKFILFRQSEHLKVKGKDGFFHAYIPEARAFAPSTSIIDDGNLSDSPEQPFILLPSREYEMTKMLRALHEAEVSIPKVLILCGGPFLGKSRMISSLSENAISAGFTVLQSFRTSLDSFTSYFPFRQITLTALLMCASKLLGQVTDDEVAAIEMLIENKILTKTDRVVLGSILPTVSDSQLLSLLKGQSTTALTKSISDTLIKLFVPLQPIMVVFEGDGEIDPSSWSVISEMQQRAVEECSRLLLVISSRNVLTIPSAVSHLQREAEYAKLTPLDKYETEIYLEVLLGVHDKGIGVDQKLLDAVHDRANGCPSFIEYIVSWALGKKMIEYDEGKNVMSFNLPVTQSEDVAAAIPKELSSIVLASFNDLPAILWDVLKIASCIGFSFDENAYEALDENLDFMPRVKTLAATHDVFERIDGHRYKWKHQAVYEAVKSLLIGNQRAQIHSMIVDVFEHYHKNGHFSNMVKCDLHRLFAWHCTLAGKWDAAYNQYMEAGKRAEETYNFPEAAKMYEEAISSQKKIDPLPLLRSRLLPTVKLGNCLRELARYNDAEEVLKTCLEEAERAMKKSDADEQMYVHSLTALAALNQAQSKYNEAKELYEKALPIARNLQESRTSLWLAVHIAGYAETLRKSGDLPTAETLHWEALHIRSCSANEGACTSLELAISYTQLGCTLFGQKKYEEAYKQHRLALKTRFEYLDFSHGHVSESLNYCAEALCSLGRAADGIPLAIHAVNIRKVVFGTSHPAYAHALSILASCYHAVGRSCDARDYFEECLSICEAVFQKNHANIIPNLMNYGKVLCSTGDYEKAKSVFQRAIVIHKKNFTEGQRASELETCQSQVQELTEKIESNTKALQCASVCERNMPIPTVDIKKKGTPIIVITDIGRDVDDEYALVLLASLARMHLLDPIAVVATLSPQRERAYLARGVLDILGFPNIPIGIGSCGGAKGKAGLDVYSAEYSRSCSCIYECGVELMARALSASPDKSVQVFCIGSLTDAATLMKDHEELFVKKVKEVSVMGGLNEIEEGKFVVPDTAYNNNCDAPSAAYVYQKCQELCIPTITLSRYAAYGCPIPTAVLDNLKKTEHMVVNNIVNVRTASINELWKKVNMPTSDTRREKLPPRCNRLWFCQTFLGRDDVETDGASPIMSHVEKLNMYDPLALLCCVPAYREAHFRMETVTVNGVPQSVVGLSQDQTGIVDPEVLCAELFSLFRLAFLRSLQNICKRRVAMQRTSMDF</sequence>
<dbReference type="Gene3D" id="3.30.70.1230">
    <property type="entry name" value="Nucleotide cyclase"/>
    <property type="match status" value="2"/>
</dbReference>
<dbReference type="Pfam" id="PF00211">
    <property type="entry name" value="Guanylate_cyc"/>
    <property type="match status" value="1"/>
</dbReference>
<dbReference type="InterPro" id="IPR001910">
    <property type="entry name" value="Inosine/uridine_hydrolase_dom"/>
</dbReference>
<dbReference type="InterPro" id="IPR011990">
    <property type="entry name" value="TPR-like_helical_dom_sf"/>
</dbReference>
<dbReference type="GO" id="GO:0005524">
    <property type="term" value="F:ATP binding"/>
    <property type="evidence" value="ECO:0007669"/>
    <property type="project" value="UniProtKB-KW"/>
</dbReference>
<evidence type="ECO:0000256" key="5">
    <source>
        <dbReference type="SAM" id="MobiDB-lite"/>
    </source>
</evidence>
<evidence type="ECO:0000256" key="1">
    <source>
        <dbReference type="ARBA" id="ARBA00009176"/>
    </source>
</evidence>
<evidence type="ECO:0000256" key="3">
    <source>
        <dbReference type="ARBA" id="ARBA00022840"/>
    </source>
</evidence>
<dbReference type="PANTHER" id="PTHR16305:SF28">
    <property type="entry name" value="GUANYLATE CYCLASE DOMAIN-CONTAINING PROTEIN"/>
    <property type="match status" value="1"/>
</dbReference>
<feature type="region of interest" description="Disordered" evidence="5">
    <location>
        <begin position="57"/>
        <end position="76"/>
    </location>
</feature>
<dbReference type="SUPFAM" id="SSF55073">
    <property type="entry name" value="Nucleotide cyclase"/>
    <property type="match status" value="2"/>
</dbReference>
<dbReference type="GO" id="GO:0035556">
    <property type="term" value="P:intracellular signal transduction"/>
    <property type="evidence" value="ECO:0007669"/>
    <property type="project" value="InterPro"/>
</dbReference>
<evidence type="ECO:0000256" key="4">
    <source>
        <dbReference type="PROSITE-ProRule" id="PRU00339"/>
    </source>
</evidence>
<dbReference type="CDD" id="cd07302">
    <property type="entry name" value="CHD"/>
    <property type="match status" value="1"/>
</dbReference>
<dbReference type="SMART" id="SM00028">
    <property type="entry name" value="TPR"/>
    <property type="match status" value="5"/>
</dbReference>
<proteinExistence type="inferred from homology"/>
<dbReference type="Pfam" id="PF13374">
    <property type="entry name" value="TPR_10"/>
    <property type="match status" value="1"/>
</dbReference>
<gene>
    <name evidence="7" type="ORF">DBRI1063_LOCUS142</name>
</gene>
<evidence type="ECO:0000313" key="7">
    <source>
        <dbReference type="EMBL" id="CAD9313736.1"/>
    </source>
</evidence>
<keyword evidence="2" id="KW-0547">Nucleotide-binding</keyword>
<comment type="similarity">
    <text evidence="1">Belongs to the IUNH family.</text>
</comment>
<feature type="compositionally biased region" description="Low complexity" evidence="5">
    <location>
        <begin position="33"/>
        <end position="49"/>
    </location>
</feature>
<dbReference type="InterPro" id="IPR001054">
    <property type="entry name" value="A/G_cyclase"/>
</dbReference>
<dbReference type="EMBL" id="HBGN01000257">
    <property type="protein sequence ID" value="CAD9313736.1"/>
    <property type="molecule type" value="Transcribed_RNA"/>
</dbReference>
<dbReference type="GO" id="GO:0016799">
    <property type="term" value="F:hydrolase activity, hydrolyzing N-glycosyl compounds"/>
    <property type="evidence" value="ECO:0007669"/>
    <property type="project" value="InterPro"/>
</dbReference>
<keyword evidence="4" id="KW-0802">TPR repeat</keyword>
<dbReference type="GO" id="GO:0004016">
    <property type="term" value="F:adenylate cyclase activity"/>
    <property type="evidence" value="ECO:0007669"/>
    <property type="project" value="TreeGrafter"/>
</dbReference>
<dbReference type="Pfam" id="PF13424">
    <property type="entry name" value="TPR_12"/>
    <property type="match status" value="1"/>
</dbReference>
<dbReference type="Pfam" id="PF01156">
    <property type="entry name" value="IU_nuc_hydro"/>
    <property type="match status" value="1"/>
</dbReference>
<dbReference type="PROSITE" id="PS50005">
    <property type="entry name" value="TPR"/>
    <property type="match status" value="1"/>
</dbReference>
<dbReference type="GO" id="GO:0005737">
    <property type="term" value="C:cytoplasm"/>
    <property type="evidence" value="ECO:0007669"/>
    <property type="project" value="TreeGrafter"/>
</dbReference>
<keyword evidence="3" id="KW-0067">ATP-binding</keyword>
<feature type="domain" description="Guanylate cyclase" evidence="6">
    <location>
        <begin position="421"/>
        <end position="590"/>
    </location>
</feature>
<evidence type="ECO:0000259" key="6">
    <source>
        <dbReference type="PROSITE" id="PS50125"/>
    </source>
</evidence>
<evidence type="ECO:0000256" key="2">
    <source>
        <dbReference type="ARBA" id="ARBA00022741"/>
    </source>
</evidence>